<feature type="domain" description="Type II secretion system protein GspF" evidence="7">
    <location>
        <begin position="155"/>
        <end position="282"/>
    </location>
</feature>
<proteinExistence type="predicted"/>
<evidence type="ECO:0000256" key="2">
    <source>
        <dbReference type="ARBA" id="ARBA00022475"/>
    </source>
</evidence>
<feature type="transmembrane region" description="Helical" evidence="6">
    <location>
        <begin position="109"/>
        <end position="132"/>
    </location>
</feature>
<accession>A0A7W6FQD7</accession>
<dbReference type="Pfam" id="PF00482">
    <property type="entry name" value="T2SSF"/>
    <property type="match status" value="1"/>
</dbReference>
<organism evidence="8 9">
    <name type="scientific">Sphingobium jiangsuense</name>
    <dbReference type="NCBI Taxonomy" id="870476"/>
    <lineage>
        <taxon>Bacteria</taxon>
        <taxon>Pseudomonadati</taxon>
        <taxon>Pseudomonadota</taxon>
        <taxon>Alphaproteobacteria</taxon>
        <taxon>Sphingomonadales</taxon>
        <taxon>Sphingomonadaceae</taxon>
        <taxon>Sphingobium</taxon>
    </lineage>
</organism>
<dbReference type="Proteomes" id="UP000571950">
    <property type="component" value="Unassembled WGS sequence"/>
</dbReference>
<evidence type="ECO:0000256" key="1">
    <source>
        <dbReference type="ARBA" id="ARBA00004651"/>
    </source>
</evidence>
<keyword evidence="3 6" id="KW-0812">Transmembrane</keyword>
<evidence type="ECO:0000256" key="4">
    <source>
        <dbReference type="ARBA" id="ARBA00022989"/>
    </source>
</evidence>
<dbReference type="PANTHER" id="PTHR35007:SF2">
    <property type="entry name" value="PILUS ASSEMBLE PROTEIN"/>
    <property type="match status" value="1"/>
</dbReference>
<evidence type="ECO:0000313" key="8">
    <source>
        <dbReference type="EMBL" id="MBB3927026.1"/>
    </source>
</evidence>
<feature type="transmembrane region" description="Helical" evidence="6">
    <location>
        <begin position="262"/>
        <end position="282"/>
    </location>
</feature>
<dbReference type="RefSeq" id="WP_188072527.1">
    <property type="nucleotide sequence ID" value="NZ_BSPS01000201.1"/>
</dbReference>
<sequence>MAGLLSLLCFALALGGLAFAGGGLRVLLAARRLNERLAGRALPAARAEDMPSLLRLPSFFVARGRDREEIEAKLRLAGFEGAQIVDRFVLLRLGATAAGAGAMMIASRLFWGGFLARPLAVLIGAGLMFIAAKQALQLMANHRARALTSEFPFLIDLMLMMLESGVSLDQCFRSIIKDESAAAPRHVKLIAMLVDDLDRGMSYEVALDRWAARVGIAGARELAVLFRQGLFQGVQLTPALREFADEFTQRRIARAREAAGQIAVRMVVLMLLFFMPALFIVLGGPPVVTLFDTLKGMRQ</sequence>
<dbReference type="InterPro" id="IPR018076">
    <property type="entry name" value="T2SS_GspF_dom"/>
</dbReference>
<comment type="subcellular location">
    <subcellularLocation>
        <location evidence="1">Cell membrane</location>
        <topology evidence="1">Multi-pass membrane protein</topology>
    </subcellularLocation>
</comment>
<keyword evidence="2" id="KW-1003">Cell membrane</keyword>
<keyword evidence="4 6" id="KW-1133">Transmembrane helix</keyword>
<evidence type="ECO:0000259" key="7">
    <source>
        <dbReference type="Pfam" id="PF00482"/>
    </source>
</evidence>
<dbReference type="PANTHER" id="PTHR35007">
    <property type="entry name" value="INTEGRAL MEMBRANE PROTEIN-RELATED"/>
    <property type="match status" value="1"/>
</dbReference>
<evidence type="ECO:0000313" key="9">
    <source>
        <dbReference type="Proteomes" id="UP000571950"/>
    </source>
</evidence>
<dbReference type="GO" id="GO:0005886">
    <property type="term" value="C:plasma membrane"/>
    <property type="evidence" value="ECO:0007669"/>
    <property type="project" value="UniProtKB-SubCell"/>
</dbReference>
<evidence type="ECO:0000256" key="3">
    <source>
        <dbReference type="ARBA" id="ARBA00022692"/>
    </source>
</evidence>
<evidence type="ECO:0000256" key="5">
    <source>
        <dbReference type="ARBA" id="ARBA00023136"/>
    </source>
</evidence>
<keyword evidence="5 6" id="KW-0472">Membrane</keyword>
<name>A0A7W6FQD7_9SPHN</name>
<dbReference type="AlphaFoldDB" id="A0A7W6FQD7"/>
<protein>
    <submittedName>
        <fullName evidence="8">Tight adherence protein C</fullName>
    </submittedName>
</protein>
<gene>
    <name evidence="8" type="ORF">GGR43_002749</name>
</gene>
<dbReference type="EMBL" id="JACIDT010000009">
    <property type="protein sequence ID" value="MBB3927026.1"/>
    <property type="molecule type" value="Genomic_DNA"/>
</dbReference>
<comment type="caution">
    <text evidence="8">The sequence shown here is derived from an EMBL/GenBank/DDBJ whole genome shotgun (WGS) entry which is preliminary data.</text>
</comment>
<evidence type="ECO:0000256" key="6">
    <source>
        <dbReference type="SAM" id="Phobius"/>
    </source>
</evidence>
<reference evidence="8 9" key="1">
    <citation type="submission" date="2020-08" db="EMBL/GenBank/DDBJ databases">
        <title>Genomic Encyclopedia of Type Strains, Phase IV (KMG-IV): sequencing the most valuable type-strain genomes for metagenomic binning, comparative biology and taxonomic classification.</title>
        <authorList>
            <person name="Goeker M."/>
        </authorList>
    </citation>
    <scope>NUCLEOTIDE SEQUENCE [LARGE SCALE GENOMIC DNA]</scope>
    <source>
        <strain evidence="8 9">DSM 26189</strain>
    </source>
</reference>
<keyword evidence="9" id="KW-1185">Reference proteome</keyword>